<sequence>GKQEQKSESTYSLFFFSEQLDISFAFLSLIILPILSLLAQNLVISEK</sequence>
<keyword evidence="2" id="KW-1185">Reference proteome</keyword>
<dbReference type="EMBL" id="CAJVPU010054247">
    <property type="protein sequence ID" value="CAG8766576.1"/>
    <property type="molecule type" value="Genomic_DNA"/>
</dbReference>
<reference evidence="1" key="1">
    <citation type="submission" date="2021-06" db="EMBL/GenBank/DDBJ databases">
        <authorList>
            <person name="Kallberg Y."/>
            <person name="Tangrot J."/>
            <person name="Rosling A."/>
        </authorList>
    </citation>
    <scope>NUCLEOTIDE SEQUENCE</scope>
    <source>
        <strain evidence="1">IL203A</strain>
    </source>
</reference>
<accession>A0ACA9QVW0</accession>
<gene>
    <name evidence="1" type="ORF">DHETER_LOCUS15596</name>
</gene>
<organism evidence="1 2">
    <name type="scientific">Dentiscutata heterogama</name>
    <dbReference type="NCBI Taxonomy" id="1316150"/>
    <lineage>
        <taxon>Eukaryota</taxon>
        <taxon>Fungi</taxon>
        <taxon>Fungi incertae sedis</taxon>
        <taxon>Mucoromycota</taxon>
        <taxon>Glomeromycotina</taxon>
        <taxon>Glomeromycetes</taxon>
        <taxon>Diversisporales</taxon>
        <taxon>Gigasporaceae</taxon>
        <taxon>Dentiscutata</taxon>
    </lineage>
</organism>
<dbReference type="Proteomes" id="UP000789702">
    <property type="component" value="Unassembled WGS sequence"/>
</dbReference>
<comment type="caution">
    <text evidence="1">The sequence shown here is derived from an EMBL/GenBank/DDBJ whole genome shotgun (WGS) entry which is preliminary data.</text>
</comment>
<feature type="non-terminal residue" evidence="1">
    <location>
        <position position="1"/>
    </location>
</feature>
<evidence type="ECO:0000313" key="1">
    <source>
        <dbReference type="EMBL" id="CAG8766576.1"/>
    </source>
</evidence>
<evidence type="ECO:0000313" key="2">
    <source>
        <dbReference type="Proteomes" id="UP000789702"/>
    </source>
</evidence>
<name>A0ACA9QVW0_9GLOM</name>
<feature type="non-terminal residue" evidence="1">
    <location>
        <position position="47"/>
    </location>
</feature>
<proteinExistence type="predicted"/>
<protein>
    <submittedName>
        <fullName evidence="1">16792_t:CDS:1</fullName>
    </submittedName>
</protein>